<evidence type="ECO:0000259" key="5">
    <source>
        <dbReference type="PROSITE" id="PS50893"/>
    </source>
</evidence>
<dbReference type="Pfam" id="PF00005">
    <property type="entry name" value="ABC_tran"/>
    <property type="match status" value="1"/>
</dbReference>
<dbReference type="InterPro" id="IPR015854">
    <property type="entry name" value="ABC_transpr_LolD-like"/>
</dbReference>
<reference evidence="6" key="1">
    <citation type="journal article" date="2014" name="Genome Biol. Evol.">
        <title>Pangenome evidence for extensive interdomain horizontal transfer affecting lineage core and shell genes in uncultured planktonic thaumarchaeota and euryarchaeota.</title>
        <authorList>
            <person name="Deschamps P."/>
            <person name="Zivanovic Y."/>
            <person name="Moreira D."/>
            <person name="Rodriguez-Valera F."/>
            <person name="Lopez-Garcia P."/>
        </authorList>
    </citation>
    <scope>NUCLEOTIDE SEQUENCE</scope>
</reference>
<dbReference type="GO" id="GO:0005524">
    <property type="term" value="F:ATP binding"/>
    <property type="evidence" value="ECO:0007669"/>
    <property type="project" value="UniProtKB-KW"/>
</dbReference>
<evidence type="ECO:0000256" key="1">
    <source>
        <dbReference type="ARBA" id="ARBA00005417"/>
    </source>
</evidence>
<evidence type="ECO:0000256" key="3">
    <source>
        <dbReference type="ARBA" id="ARBA00022741"/>
    </source>
</evidence>
<dbReference type="GO" id="GO:0022857">
    <property type="term" value="F:transmembrane transporter activity"/>
    <property type="evidence" value="ECO:0007669"/>
    <property type="project" value="TreeGrafter"/>
</dbReference>
<dbReference type="Gene3D" id="3.40.50.300">
    <property type="entry name" value="P-loop containing nucleotide triphosphate hydrolases"/>
    <property type="match status" value="1"/>
</dbReference>
<dbReference type="InterPro" id="IPR027417">
    <property type="entry name" value="P-loop_NTPase"/>
</dbReference>
<dbReference type="CDD" id="cd03255">
    <property type="entry name" value="ABC_MJ0796_LolCDE_FtsE"/>
    <property type="match status" value="1"/>
</dbReference>
<evidence type="ECO:0000256" key="2">
    <source>
        <dbReference type="ARBA" id="ARBA00022448"/>
    </source>
</evidence>
<dbReference type="InterPro" id="IPR003439">
    <property type="entry name" value="ABC_transporter-like_ATP-bd"/>
</dbReference>
<keyword evidence="4" id="KW-0067">ATP-binding</keyword>
<dbReference type="SUPFAM" id="SSF52540">
    <property type="entry name" value="P-loop containing nucleoside triphosphate hydrolases"/>
    <property type="match status" value="1"/>
</dbReference>
<organism evidence="6">
    <name type="scientific">uncultured marine group II/III euryarchaeote KM3_61_H04</name>
    <dbReference type="NCBI Taxonomy" id="1456471"/>
    <lineage>
        <taxon>Archaea</taxon>
        <taxon>Methanobacteriati</taxon>
        <taxon>Methanobacteriota</taxon>
        <taxon>environmental samples</taxon>
    </lineage>
</organism>
<accession>A0A075HHG5</accession>
<comment type="similarity">
    <text evidence="1">Belongs to the ABC transporter superfamily.</text>
</comment>
<dbReference type="GO" id="GO:0005886">
    <property type="term" value="C:plasma membrane"/>
    <property type="evidence" value="ECO:0007669"/>
    <property type="project" value="TreeGrafter"/>
</dbReference>
<dbReference type="PROSITE" id="PS50893">
    <property type="entry name" value="ABC_TRANSPORTER_2"/>
    <property type="match status" value="1"/>
</dbReference>
<sequence>MTEELLKATGLYHVFESQAEEGNVVALRGLSVALRDGEAVAVVGPSGAGKSTLLKALGGLLKPSAGVVQLAGEDITRMAAEQLVQHRRATVSFIFQEGNLLPHLSARDNVLQPLRHVGVPHREAVARVAEMLDYLGISERAHALPEQLSGGEAQRTAIARALITRPRLILADEPTGSVDPVTARSIMELFTRLHKEQEVAFLVVTHSEMVADFADRSLELQDGRFIAQHGEDVELEDLALTRELLLDAGGNLTLTPDLLEELGGPGRYEVRDLRRHRLTLSRVADERSNVCEACNTPFEGDKMQCDNCGALRG</sequence>
<protein>
    <submittedName>
        <fullName evidence="6">ABC transporter related protein (ABC.CD.A)</fullName>
    </submittedName>
</protein>
<dbReference type="InterPro" id="IPR017911">
    <property type="entry name" value="MacB-like_ATP-bd"/>
</dbReference>
<gene>
    <name evidence="6" type="primary">ABC.CD.A</name>
</gene>
<dbReference type="EMBL" id="KF900970">
    <property type="protein sequence ID" value="AIF13333.1"/>
    <property type="molecule type" value="Genomic_DNA"/>
</dbReference>
<keyword evidence="2" id="KW-0813">Transport</keyword>
<dbReference type="PANTHER" id="PTHR24220:SF689">
    <property type="entry name" value="LIPOPROTEIN-RELEASING SYSTEM ATP-BINDING PROTEIN LOLD"/>
    <property type="match status" value="1"/>
</dbReference>
<dbReference type="GO" id="GO:0016887">
    <property type="term" value="F:ATP hydrolysis activity"/>
    <property type="evidence" value="ECO:0007669"/>
    <property type="project" value="InterPro"/>
</dbReference>
<dbReference type="SMART" id="SM00382">
    <property type="entry name" value="AAA"/>
    <property type="match status" value="1"/>
</dbReference>
<dbReference type="PANTHER" id="PTHR24220">
    <property type="entry name" value="IMPORT ATP-BINDING PROTEIN"/>
    <property type="match status" value="1"/>
</dbReference>
<dbReference type="AlphaFoldDB" id="A0A075HHG5"/>
<keyword evidence="3" id="KW-0547">Nucleotide-binding</keyword>
<feature type="domain" description="ABC transporter" evidence="5">
    <location>
        <begin position="6"/>
        <end position="247"/>
    </location>
</feature>
<name>A0A075HHG5_9EURY</name>
<evidence type="ECO:0000313" key="6">
    <source>
        <dbReference type="EMBL" id="AIF13333.1"/>
    </source>
</evidence>
<proteinExistence type="inferred from homology"/>
<evidence type="ECO:0000256" key="4">
    <source>
        <dbReference type="ARBA" id="ARBA00022840"/>
    </source>
</evidence>
<dbReference type="InterPro" id="IPR003593">
    <property type="entry name" value="AAA+_ATPase"/>
</dbReference>